<dbReference type="SUPFAM" id="SSF55781">
    <property type="entry name" value="GAF domain-like"/>
    <property type="match status" value="1"/>
</dbReference>
<dbReference type="EMBL" id="BOMB01000041">
    <property type="protein sequence ID" value="GID15351.1"/>
    <property type="molecule type" value="Genomic_DNA"/>
</dbReference>
<accession>A0A8J3NDT1</accession>
<evidence type="ECO:0000313" key="5">
    <source>
        <dbReference type="EMBL" id="GID15351.1"/>
    </source>
</evidence>
<dbReference type="PANTHER" id="PTHR30136">
    <property type="entry name" value="HELIX-TURN-HELIX TRANSCRIPTIONAL REGULATOR, ICLR FAMILY"/>
    <property type="match status" value="1"/>
</dbReference>
<keyword evidence="2" id="KW-0238">DNA-binding</keyword>
<feature type="domain" description="IclR-ED" evidence="4">
    <location>
        <begin position="83"/>
        <end position="266"/>
    </location>
</feature>
<comment type="caution">
    <text evidence="5">The sequence shown here is derived from an EMBL/GenBank/DDBJ whole genome shotgun (WGS) entry which is preliminary data.</text>
</comment>
<proteinExistence type="predicted"/>
<dbReference type="Proteomes" id="UP000612808">
    <property type="component" value="Unassembled WGS sequence"/>
</dbReference>
<dbReference type="GO" id="GO:0003677">
    <property type="term" value="F:DNA binding"/>
    <property type="evidence" value="ECO:0007669"/>
    <property type="project" value="UniProtKB-KW"/>
</dbReference>
<dbReference type="Pfam" id="PF09339">
    <property type="entry name" value="HTH_IclR"/>
    <property type="match status" value="1"/>
</dbReference>
<evidence type="ECO:0000313" key="6">
    <source>
        <dbReference type="Proteomes" id="UP000612808"/>
    </source>
</evidence>
<keyword evidence="6" id="KW-1185">Reference proteome</keyword>
<dbReference type="InterPro" id="IPR036390">
    <property type="entry name" value="WH_DNA-bd_sf"/>
</dbReference>
<dbReference type="Pfam" id="PF01614">
    <property type="entry name" value="IclR_C"/>
    <property type="match status" value="1"/>
</dbReference>
<dbReference type="Gene3D" id="1.10.10.10">
    <property type="entry name" value="Winged helix-like DNA-binding domain superfamily/Winged helix DNA-binding domain"/>
    <property type="match status" value="1"/>
</dbReference>
<dbReference type="InterPro" id="IPR050707">
    <property type="entry name" value="HTH_MetabolicPath_Reg"/>
</dbReference>
<dbReference type="InterPro" id="IPR014757">
    <property type="entry name" value="Tscrpt_reg_IclR_C"/>
</dbReference>
<evidence type="ECO:0000256" key="2">
    <source>
        <dbReference type="ARBA" id="ARBA00023125"/>
    </source>
</evidence>
<evidence type="ECO:0000256" key="1">
    <source>
        <dbReference type="ARBA" id="ARBA00023015"/>
    </source>
</evidence>
<dbReference type="AlphaFoldDB" id="A0A8J3NDT1"/>
<reference evidence="5" key="1">
    <citation type="submission" date="2021-01" db="EMBL/GenBank/DDBJ databases">
        <title>Whole genome shotgun sequence of Actinocatenispora rupis NBRC 107355.</title>
        <authorList>
            <person name="Komaki H."/>
            <person name="Tamura T."/>
        </authorList>
    </citation>
    <scope>NUCLEOTIDE SEQUENCE</scope>
    <source>
        <strain evidence="5">NBRC 107355</strain>
    </source>
</reference>
<dbReference type="Gene3D" id="3.30.450.40">
    <property type="match status" value="1"/>
</dbReference>
<dbReference type="RefSeq" id="WP_203663617.1">
    <property type="nucleotide sequence ID" value="NZ_BAAAZM010000021.1"/>
</dbReference>
<dbReference type="InterPro" id="IPR036388">
    <property type="entry name" value="WH-like_DNA-bd_sf"/>
</dbReference>
<evidence type="ECO:0000256" key="3">
    <source>
        <dbReference type="ARBA" id="ARBA00023163"/>
    </source>
</evidence>
<dbReference type="PANTHER" id="PTHR30136:SF24">
    <property type="entry name" value="HTH-TYPE TRANSCRIPTIONAL REPRESSOR ALLR"/>
    <property type="match status" value="1"/>
</dbReference>
<dbReference type="PROSITE" id="PS51078">
    <property type="entry name" value="ICLR_ED"/>
    <property type="match status" value="1"/>
</dbReference>
<sequence length="275" mass="28821">MAGSNGDGRTSGDGKAPSPAVDRALTVLETLVAAEEPMTLTMLAQVTDIPLATCAAITRTLELRGYAARRVIGRSHFWRPTLRLNGLAAQLVKKVDLMRTARPFLKRLVDSIGAHAHLGVLEGGQVIYVAKVAAPGMLQYDTYPGKASPFNLTALGRAIAAQLPVDAVDALVKNAAVGRGPKAHPIQVAELHAELAEVRERGYATEDEEEDPGIACVAAPFFDVDGAVAGSIGVTGYAEQLRSTGFEEIGAQVVAEAAALGRELQAGTVQLPYGM</sequence>
<dbReference type="InterPro" id="IPR029016">
    <property type="entry name" value="GAF-like_dom_sf"/>
</dbReference>
<dbReference type="GO" id="GO:0003700">
    <property type="term" value="F:DNA-binding transcription factor activity"/>
    <property type="evidence" value="ECO:0007669"/>
    <property type="project" value="TreeGrafter"/>
</dbReference>
<protein>
    <submittedName>
        <fullName evidence="5">IclR family transcriptional regulator</fullName>
    </submittedName>
</protein>
<gene>
    <name evidence="5" type="ORF">Aru02nite_62400</name>
</gene>
<evidence type="ECO:0000259" key="4">
    <source>
        <dbReference type="PROSITE" id="PS51078"/>
    </source>
</evidence>
<dbReference type="GO" id="GO:0045892">
    <property type="term" value="P:negative regulation of DNA-templated transcription"/>
    <property type="evidence" value="ECO:0007669"/>
    <property type="project" value="TreeGrafter"/>
</dbReference>
<keyword evidence="3" id="KW-0804">Transcription</keyword>
<keyword evidence="1" id="KW-0805">Transcription regulation</keyword>
<dbReference type="SUPFAM" id="SSF46785">
    <property type="entry name" value="Winged helix' DNA-binding domain"/>
    <property type="match status" value="1"/>
</dbReference>
<name>A0A8J3NDT1_9ACTN</name>
<organism evidence="5 6">
    <name type="scientific">Actinocatenispora rupis</name>
    <dbReference type="NCBI Taxonomy" id="519421"/>
    <lineage>
        <taxon>Bacteria</taxon>
        <taxon>Bacillati</taxon>
        <taxon>Actinomycetota</taxon>
        <taxon>Actinomycetes</taxon>
        <taxon>Micromonosporales</taxon>
        <taxon>Micromonosporaceae</taxon>
        <taxon>Actinocatenispora</taxon>
    </lineage>
</organism>
<dbReference type="InterPro" id="IPR005471">
    <property type="entry name" value="Tscrpt_reg_IclR_N"/>
</dbReference>
<dbReference type="SMART" id="SM00346">
    <property type="entry name" value="HTH_ICLR"/>
    <property type="match status" value="1"/>
</dbReference>